<dbReference type="InterPro" id="IPR007332">
    <property type="entry name" value="DUF411"/>
</dbReference>
<dbReference type="RefSeq" id="WP_130483532.1">
    <property type="nucleotide sequence ID" value="NZ_SGWV01000012.1"/>
</dbReference>
<keyword evidence="1" id="KW-0732">Signal</keyword>
<evidence type="ECO:0000313" key="3">
    <source>
        <dbReference type="Proteomes" id="UP000293433"/>
    </source>
</evidence>
<dbReference type="OrthoDB" id="14727at2"/>
<dbReference type="Proteomes" id="UP000293433">
    <property type="component" value="Unassembled WGS sequence"/>
</dbReference>
<gene>
    <name evidence="2" type="ORF">EV685_3721</name>
</gene>
<dbReference type="AlphaFoldDB" id="A0A4Q7LDZ0"/>
<reference evidence="2 3" key="1">
    <citation type="submission" date="2019-02" db="EMBL/GenBank/DDBJ databases">
        <title>Genomic Encyclopedia of Type Strains, Phase IV (KMG-IV): sequencing the most valuable type-strain genomes for metagenomic binning, comparative biology and taxonomic classification.</title>
        <authorList>
            <person name="Goeker M."/>
        </authorList>
    </citation>
    <scope>NUCLEOTIDE SEQUENCE [LARGE SCALE GENOMIC DNA]</scope>
    <source>
        <strain evidence="2 3">DSM 10617</strain>
    </source>
</reference>
<dbReference type="Pfam" id="PF04214">
    <property type="entry name" value="DUF411"/>
    <property type="match status" value="1"/>
</dbReference>
<evidence type="ECO:0008006" key="4">
    <source>
        <dbReference type="Google" id="ProtNLM"/>
    </source>
</evidence>
<feature type="chain" id="PRO_5020324510" description="Metal-binding protein" evidence="1">
    <location>
        <begin position="24"/>
        <end position="152"/>
    </location>
</feature>
<name>A0A4Q7LDZ0_9BURK</name>
<accession>A0A4Q7LDZ0</accession>
<protein>
    <recommendedName>
        <fullName evidence="4">Metal-binding protein</fullName>
    </recommendedName>
</protein>
<feature type="signal peptide" evidence="1">
    <location>
        <begin position="1"/>
        <end position="23"/>
    </location>
</feature>
<sequence length="152" mass="16201">MNRRRLISLAWGATALASLPAIAATSLPQVEVFKNPSCGCCGAWVDHLKVAGFPVKVTLVEDTSAVRQRLGMPDRFGSCHTATVASYTLEGHVPAEEVKRLLVLKPKAVGLAVPSMPPGSPGMEMGARKDPYNVFLIDKSGHETVFAAYPKA</sequence>
<dbReference type="EMBL" id="SGWV01000012">
    <property type="protein sequence ID" value="RZS47512.1"/>
    <property type="molecule type" value="Genomic_DNA"/>
</dbReference>
<keyword evidence="3" id="KW-1185">Reference proteome</keyword>
<evidence type="ECO:0000313" key="2">
    <source>
        <dbReference type="EMBL" id="RZS47512.1"/>
    </source>
</evidence>
<comment type="caution">
    <text evidence="2">The sequence shown here is derived from an EMBL/GenBank/DDBJ whole genome shotgun (WGS) entry which is preliminary data.</text>
</comment>
<organism evidence="2 3">
    <name type="scientific">Sphaerotilus mobilis</name>
    <dbReference type="NCBI Taxonomy" id="47994"/>
    <lineage>
        <taxon>Bacteria</taxon>
        <taxon>Pseudomonadati</taxon>
        <taxon>Pseudomonadota</taxon>
        <taxon>Betaproteobacteria</taxon>
        <taxon>Burkholderiales</taxon>
        <taxon>Sphaerotilaceae</taxon>
        <taxon>Sphaerotilus</taxon>
    </lineage>
</organism>
<evidence type="ECO:0000256" key="1">
    <source>
        <dbReference type="SAM" id="SignalP"/>
    </source>
</evidence>
<proteinExistence type="predicted"/>